<proteinExistence type="predicted"/>
<accession>A0A1B0EXW3</accession>
<dbReference type="PANTHER" id="PTHR14374">
    <property type="entry name" value="FOIE GRAS"/>
    <property type="match status" value="1"/>
</dbReference>
<dbReference type="VEuPathDB" id="VectorBase:PPAI009808"/>
<dbReference type="InterPro" id="IPR021773">
    <property type="entry name" value="TPC11"/>
</dbReference>
<reference evidence="2" key="1">
    <citation type="submission" date="2022-08" db="UniProtKB">
        <authorList>
            <consortium name="EnsemblMetazoa"/>
        </authorList>
    </citation>
    <scope>IDENTIFICATION</scope>
    <source>
        <strain evidence="2">Israel</strain>
    </source>
</reference>
<dbReference type="GO" id="GO:0005737">
    <property type="term" value="C:cytoplasm"/>
    <property type="evidence" value="ECO:0007669"/>
    <property type="project" value="TreeGrafter"/>
</dbReference>
<dbReference type="EnsemblMetazoa" id="PPAI009808-RA">
    <property type="protein sequence ID" value="PPAI009808-PA"/>
    <property type="gene ID" value="PPAI009808"/>
</dbReference>
<dbReference type="Proteomes" id="UP000092462">
    <property type="component" value="Unassembled WGS sequence"/>
</dbReference>
<dbReference type="EMBL" id="AJVK01017239">
    <property type="status" value="NOT_ANNOTATED_CDS"/>
    <property type="molecule type" value="Genomic_DNA"/>
</dbReference>
<organism evidence="2 3">
    <name type="scientific">Phlebotomus papatasi</name>
    <name type="common">Sandfly</name>
    <dbReference type="NCBI Taxonomy" id="29031"/>
    <lineage>
        <taxon>Eukaryota</taxon>
        <taxon>Metazoa</taxon>
        <taxon>Ecdysozoa</taxon>
        <taxon>Arthropoda</taxon>
        <taxon>Hexapoda</taxon>
        <taxon>Insecta</taxon>
        <taxon>Pterygota</taxon>
        <taxon>Neoptera</taxon>
        <taxon>Endopterygota</taxon>
        <taxon>Diptera</taxon>
        <taxon>Nematocera</taxon>
        <taxon>Psychodoidea</taxon>
        <taxon>Psychodidae</taxon>
        <taxon>Phlebotomus</taxon>
        <taxon>Phlebotomus</taxon>
    </lineage>
</organism>
<dbReference type="VEuPathDB" id="VectorBase:PPAPM1_000549"/>
<sequence>MVNEQNILNILYANEKDFNHSGAIISYLGQAMAQYKVYKCLRFRKKLAVNMAEEYLKSGDHAKALTLFSLMLSDYRTDKWYKIFTEVLMKTFQSAYLSASVPDYVSCSIEAMSPRILSSKSERITILENLWRVFQGVAPTANQPGSGADVQKAWEHALENFTEPVIVDLDKISEIFACDVSFTENQAVFDEEITIELKIKSLTEVPLKIRGISVVLNSPKLSVKLKAKKVYQMTSLTSNEAGNELKESELMILSESSYKAIFSADSRQFTENDKLSIGRVEFQIGTDKKFAVLLKSTTLNQHQNRFHLFYGDI</sequence>
<feature type="domain" description="Trafficking protein particle complex subunit 11" evidence="1">
    <location>
        <begin position="13"/>
        <end position="113"/>
    </location>
</feature>
<protein>
    <recommendedName>
        <fullName evidence="1">Trafficking protein particle complex subunit 11 domain-containing protein</fullName>
    </recommendedName>
</protein>
<keyword evidence="3" id="KW-1185">Reference proteome</keyword>
<name>A0A1B0EXW3_PHLPP</name>
<dbReference type="Pfam" id="PF11817">
    <property type="entry name" value="Foie-gras_1"/>
    <property type="match status" value="1"/>
</dbReference>
<dbReference type="PANTHER" id="PTHR14374:SF0">
    <property type="entry name" value="TRAFFICKING PROTEIN PARTICLE COMPLEX SUBUNIT 11"/>
    <property type="match status" value="1"/>
</dbReference>
<evidence type="ECO:0000313" key="3">
    <source>
        <dbReference type="Proteomes" id="UP000092462"/>
    </source>
</evidence>
<evidence type="ECO:0000313" key="2">
    <source>
        <dbReference type="EnsemblMetazoa" id="PPAI009808-PA"/>
    </source>
</evidence>
<dbReference type="AlphaFoldDB" id="A0A1B0EXW3"/>
<evidence type="ECO:0000259" key="1">
    <source>
        <dbReference type="Pfam" id="PF11817"/>
    </source>
</evidence>